<dbReference type="Pfam" id="PF00679">
    <property type="entry name" value="EFG_C"/>
    <property type="match status" value="1"/>
</dbReference>
<dbReference type="InterPro" id="IPR004161">
    <property type="entry name" value="EFTu-like_2"/>
</dbReference>
<dbReference type="PANTHER" id="PTHR43512:SF4">
    <property type="entry name" value="TRANSLATION FACTOR GUF1 HOMOLOG, CHLOROPLASTIC"/>
    <property type="match status" value="1"/>
</dbReference>
<dbReference type="InterPro" id="IPR013842">
    <property type="entry name" value="LepA_CTD"/>
</dbReference>
<dbReference type="InterPro" id="IPR035654">
    <property type="entry name" value="LepA_IV"/>
</dbReference>
<dbReference type="NCBIfam" id="TIGR01393">
    <property type="entry name" value="lepA"/>
    <property type="match status" value="1"/>
</dbReference>
<dbReference type="SUPFAM" id="SSF52540">
    <property type="entry name" value="P-loop containing nucleoside triphosphate hydrolases"/>
    <property type="match status" value="1"/>
</dbReference>
<dbReference type="Gene3D" id="3.30.70.240">
    <property type="match status" value="1"/>
</dbReference>
<evidence type="ECO:0000256" key="2">
    <source>
        <dbReference type="ARBA" id="ARBA00022741"/>
    </source>
</evidence>
<evidence type="ECO:0000256" key="3">
    <source>
        <dbReference type="ARBA" id="ARBA00022801"/>
    </source>
</evidence>
<comment type="catalytic activity">
    <reaction evidence="7">
        <text>GTP + H2O = GDP + phosphate + H(+)</text>
        <dbReference type="Rhea" id="RHEA:19669"/>
        <dbReference type="ChEBI" id="CHEBI:15377"/>
        <dbReference type="ChEBI" id="CHEBI:15378"/>
        <dbReference type="ChEBI" id="CHEBI:37565"/>
        <dbReference type="ChEBI" id="CHEBI:43474"/>
        <dbReference type="ChEBI" id="CHEBI:58189"/>
        <dbReference type="EC" id="3.6.5.n1"/>
    </reaction>
</comment>
<evidence type="ECO:0000313" key="9">
    <source>
        <dbReference type="EMBL" id="CAJ1501515.1"/>
    </source>
</evidence>
<dbReference type="InterPro" id="IPR005225">
    <property type="entry name" value="Small_GTP-bd"/>
</dbReference>
<evidence type="ECO:0000259" key="8">
    <source>
        <dbReference type="PROSITE" id="PS51722"/>
    </source>
</evidence>
<dbReference type="InterPro" id="IPR035647">
    <property type="entry name" value="EFG_III/V"/>
</dbReference>
<dbReference type="Pfam" id="PF00009">
    <property type="entry name" value="GTP_EFTU"/>
    <property type="match status" value="1"/>
</dbReference>
<dbReference type="CDD" id="cd01890">
    <property type="entry name" value="LepA"/>
    <property type="match status" value="1"/>
</dbReference>
<keyword evidence="7" id="KW-1003">Cell membrane</keyword>
<dbReference type="InterPro" id="IPR027417">
    <property type="entry name" value="P-loop_NTPase"/>
</dbReference>
<proteinExistence type="inferred from homology"/>
<protein>
    <recommendedName>
        <fullName evidence="7">Elongation factor 4</fullName>
        <shortName evidence="7">EF-4</shortName>
        <ecNumber evidence="7">3.6.5.n1</ecNumber>
    </recommendedName>
    <alternativeName>
        <fullName evidence="7">Ribosomal back-translocase LepA</fullName>
    </alternativeName>
</protein>
<dbReference type="SMART" id="SM00838">
    <property type="entry name" value="EFG_C"/>
    <property type="match status" value="1"/>
</dbReference>
<dbReference type="PROSITE" id="PS00301">
    <property type="entry name" value="G_TR_1"/>
    <property type="match status" value="1"/>
</dbReference>
<dbReference type="PROSITE" id="PS51722">
    <property type="entry name" value="G_TR_2"/>
    <property type="match status" value="1"/>
</dbReference>
<keyword evidence="9" id="KW-0251">Elongation factor</keyword>
<comment type="function">
    <text evidence="7">Required for accurate and efficient protein synthesis under certain stress conditions. May act as a fidelity factor of the translation reaction, by catalyzing a one-codon backward translocation of tRNAs on improperly translocated ribosomes. Back-translocation proceeds from a post-translocation (POST) complex to a pre-translocation (PRE) complex, thus giving elongation factor G a second chance to translocate the tRNAs correctly. Binds to ribosomes in a GTP-dependent manner.</text>
</comment>
<feature type="domain" description="Tr-type G" evidence="8">
    <location>
        <begin position="29"/>
        <end position="222"/>
    </location>
</feature>
<dbReference type="InterPro" id="IPR031157">
    <property type="entry name" value="G_TR_CS"/>
</dbReference>
<keyword evidence="5 7" id="KW-0342">GTP-binding</keyword>
<dbReference type="CDD" id="cd03699">
    <property type="entry name" value="EF4_II"/>
    <property type="match status" value="1"/>
</dbReference>
<sequence>MTRQKALPPPVHQEIPISSFADQTFTAPAQIRNFCIIAHIDHGKSTLADRMLQLTGVVDDRSMRAQYLDRMDIERERGITIKAQNVRLPWSVKDDPETGPRNGATAGDYVLHLIDTPGHVDFTYEVSRALEACEGAILLVDAAQGIEAQTLANLYLALDRELTIIPVLNKIDLPAADPERYAAELAHIIGCEPEDVLKVSGKTGEGVAELLDEVVKQVPAPTGDADAPARAMIFDSVYDIYRGVVTYVRVVDGRITPREKIAMMSTGATHELLEVGIVSPEPKATKGLGVGEVGYLITGVKDVRQSKVGDTVTSARNGATEALTGYREPKPMVYSGLYPVDGSDYPNLREALDKLQLNDAALTYEPETSVALGFGFRCGFLGLLHMEITRERLEREFNLDLISTAPNVVYRVIAEDNSEIIVTNPSDWPEGKIRTVFEPVVKTTVIAPSEFVGTIMELCQSRRGELGGMDYLSPERVELRYTMPLGEIIFDFFDSLKSRTRGYASLDYEEAGEQEADLVKVDILLQGEAVDAFSAIVHKDSASAYGNKMTTKLKELIPRQQFEVPVQAAIGSRIIARENIRAIRKDVLSKCYGGDITRKRKLLEKQKEGKKRMKTIGRVDVPQEAFVAALSTDSAGPAGDKAKK</sequence>
<name>A0ABM9LMA9_9MYCO</name>
<dbReference type="RefSeq" id="WP_308486982.1">
    <property type="nucleotide sequence ID" value="NZ_OY726398.1"/>
</dbReference>
<evidence type="ECO:0000313" key="10">
    <source>
        <dbReference type="Proteomes" id="UP001190464"/>
    </source>
</evidence>
<dbReference type="SUPFAM" id="SSF54980">
    <property type="entry name" value="EF-G C-terminal domain-like"/>
    <property type="match status" value="2"/>
</dbReference>
<dbReference type="CDD" id="cd16260">
    <property type="entry name" value="EF4_III"/>
    <property type="match status" value="1"/>
</dbReference>
<dbReference type="InterPro" id="IPR038363">
    <property type="entry name" value="LepA_C_sf"/>
</dbReference>
<dbReference type="InterPro" id="IPR000640">
    <property type="entry name" value="EFG_V-like"/>
</dbReference>
<reference evidence="9 10" key="1">
    <citation type="submission" date="2023-08" db="EMBL/GenBank/DDBJ databases">
        <authorList>
            <person name="Folkvardsen B D."/>
            <person name="Norman A."/>
        </authorList>
    </citation>
    <scope>NUCLEOTIDE SEQUENCE [LARGE SCALE GENOMIC DNA]</scope>
    <source>
        <strain evidence="9 10">Mu0102</strain>
    </source>
</reference>
<dbReference type="Gene3D" id="3.30.70.2570">
    <property type="entry name" value="Elongation factor 4, C-terminal domain"/>
    <property type="match status" value="1"/>
</dbReference>
<evidence type="ECO:0000256" key="5">
    <source>
        <dbReference type="ARBA" id="ARBA00023134"/>
    </source>
</evidence>
<keyword evidence="3 7" id="KW-0378">Hydrolase</keyword>
<dbReference type="GO" id="GO:0016787">
    <property type="term" value="F:hydrolase activity"/>
    <property type="evidence" value="ECO:0007669"/>
    <property type="project" value="UniProtKB-KW"/>
</dbReference>
<dbReference type="GO" id="GO:0003746">
    <property type="term" value="F:translation elongation factor activity"/>
    <property type="evidence" value="ECO:0007669"/>
    <property type="project" value="UniProtKB-KW"/>
</dbReference>
<dbReference type="InterPro" id="IPR009000">
    <property type="entry name" value="Transl_B-barrel_sf"/>
</dbReference>
<organism evidence="9 10">
    <name type="scientific">[Mycobacterium] holstebronense</name>
    <dbReference type="NCBI Taxonomy" id="3064288"/>
    <lineage>
        <taxon>Bacteria</taxon>
        <taxon>Bacillati</taxon>
        <taxon>Actinomycetota</taxon>
        <taxon>Actinomycetes</taxon>
        <taxon>Mycobacteriales</taxon>
        <taxon>Mycobacteriaceae</taxon>
        <taxon>Mycolicibacterium</taxon>
    </lineage>
</organism>
<dbReference type="Gene3D" id="2.40.30.10">
    <property type="entry name" value="Translation factors"/>
    <property type="match status" value="1"/>
</dbReference>
<comment type="similarity">
    <text evidence="1 7">Belongs to the TRAFAC class translation factor GTPase superfamily. Classic translation factor GTPase family. LepA subfamily.</text>
</comment>
<evidence type="ECO:0000256" key="4">
    <source>
        <dbReference type="ARBA" id="ARBA00022917"/>
    </source>
</evidence>
<evidence type="ECO:0000256" key="1">
    <source>
        <dbReference type="ARBA" id="ARBA00005454"/>
    </source>
</evidence>
<gene>
    <name evidence="7 9" type="primary">lepA</name>
    <name evidence="9" type="ORF">MU0102_001505</name>
</gene>
<keyword evidence="2 7" id="KW-0547">Nucleotide-binding</keyword>
<dbReference type="Pfam" id="PF03144">
    <property type="entry name" value="GTP_EFTU_D2"/>
    <property type="match status" value="1"/>
</dbReference>
<dbReference type="HAMAP" id="MF_00071">
    <property type="entry name" value="LepA"/>
    <property type="match status" value="1"/>
</dbReference>
<dbReference type="InterPro" id="IPR000795">
    <property type="entry name" value="T_Tr_GTP-bd_dom"/>
</dbReference>
<dbReference type="CDD" id="cd03709">
    <property type="entry name" value="lepA_C"/>
    <property type="match status" value="1"/>
</dbReference>
<comment type="subcellular location">
    <subcellularLocation>
        <location evidence="7">Cell membrane</location>
        <topology evidence="7">Peripheral membrane protein</topology>
        <orientation evidence="7">Cytoplasmic side</orientation>
    </subcellularLocation>
</comment>
<dbReference type="Gene3D" id="3.30.70.870">
    <property type="entry name" value="Elongation Factor G (Translational Gtpase), domain 3"/>
    <property type="match status" value="1"/>
</dbReference>
<keyword evidence="6 7" id="KW-0472">Membrane</keyword>
<dbReference type="EC" id="3.6.5.n1" evidence="7"/>
<feature type="binding site" evidence="7">
    <location>
        <begin position="169"/>
        <end position="172"/>
    </location>
    <ligand>
        <name>GTP</name>
        <dbReference type="ChEBI" id="CHEBI:37565"/>
    </ligand>
</feature>
<dbReference type="EMBL" id="OY726398">
    <property type="protein sequence ID" value="CAJ1501515.1"/>
    <property type="molecule type" value="Genomic_DNA"/>
</dbReference>
<evidence type="ECO:0000256" key="7">
    <source>
        <dbReference type="HAMAP-Rule" id="MF_00071"/>
    </source>
</evidence>
<dbReference type="SUPFAM" id="SSF50447">
    <property type="entry name" value="Translation proteins"/>
    <property type="match status" value="1"/>
</dbReference>
<dbReference type="Proteomes" id="UP001190464">
    <property type="component" value="Chromosome"/>
</dbReference>
<dbReference type="InterPro" id="IPR006297">
    <property type="entry name" value="EF-4"/>
</dbReference>
<evidence type="ECO:0000256" key="6">
    <source>
        <dbReference type="ARBA" id="ARBA00023136"/>
    </source>
</evidence>
<dbReference type="PANTHER" id="PTHR43512">
    <property type="entry name" value="TRANSLATION FACTOR GUF1-RELATED"/>
    <property type="match status" value="1"/>
</dbReference>
<keyword evidence="4 7" id="KW-0648">Protein biosynthesis</keyword>
<accession>A0ABM9LMA9</accession>
<dbReference type="PRINTS" id="PR00315">
    <property type="entry name" value="ELONGATNFCT"/>
</dbReference>
<dbReference type="Pfam" id="PF06421">
    <property type="entry name" value="LepA_C"/>
    <property type="match status" value="1"/>
</dbReference>
<dbReference type="NCBIfam" id="TIGR00231">
    <property type="entry name" value="small_GTP"/>
    <property type="match status" value="1"/>
</dbReference>
<keyword evidence="10" id="KW-1185">Reference proteome</keyword>
<feature type="binding site" evidence="7">
    <location>
        <begin position="41"/>
        <end position="46"/>
    </location>
    <ligand>
        <name>GTP</name>
        <dbReference type="ChEBI" id="CHEBI:37565"/>
    </ligand>
</feature>
<dbReference type="Gene3D" id="3.40.50.300">
    <property type="entry name" value="P-loop containing nucleotide triphosphate hydrolases"/>
    <property type="match status" value="1"/>
</dbReference>